<dbReference type="EMBL" id="KE361632">
    <property type="protein sequence ID" value="EPQ29011.1"/>
    <property type="molecule type" value="Genomic_DNA"/>
</dbReference>
<feature type="compositionally biased region" description="Low complexity" evidence="1">
    <location>
        <begin position="499"/>
        <end position="521"/>
    </location>
</feature>
<name>A0A061HEK0_9BASI</name>
<feature type="compositionally biased region" description="Polar residues" evidence="1">
    <location>
        <begin position="262"/>
        <end position="271"/>
    </location>
</feature>
<feature type="compositionally biased region" description="Basic and acidic residues" evidence="1">
    <location>
        <begin position="1755"/>
        <end position="1764"/>
    </location>
</feature>
<feature type="compositionally biased region" description="Polar residues" evidence="1">
    <location>
        <begin position="1022"/>
        <end position="1033"/>
    </location>
</feature>
<feature type="compositionally biased region" description="Basic and acidic residues" evidence="1">
    <location>
        <begin position="796"/>
        <end position="827"/>
    </location>
</feature>
<dbReference type="HOGENOM" id="CLU_241826_0_0_1"/>
<reference evidence="2 3" key="1">
    <citation type="journal article" date="2013" name="Plant Cell">
        <title>The transition from a phytopathogenic smut ancestor to an anamorphic biocontrol agent deciphered by comparative whole-genome analysis.</title>
        <authorList>
            <person name="Lefebvre F."/>
            <person name="Joly D.L."/>
            <person name="Labbe C."/>
            <person name="Teichmann B."/>
            <person name="Linning R."/>
            <person name="Belzile F."/>
            <person name="Bakkeren G."/>
            <person name="Belanger R.R."/>
        </authorList>
    </citation>
    <scope>NUCLEOTIDE SEQUENCE [LARGE SCALE GENOMIC DNA]</scope>
    <source>
        <strain evidence="2 3">PF-1</strain>
    </source>
</reference>
<feature type="compositionally biased region" description="Polar residues" evidence="1">
    <location>
        <begin position="1468"/>
        <end position="1491"/>
    </location>
</feature>
<feature type="compositionally biased region" description="Basic and acidic residues" evidence="1">
    <location>
        <begin position="1568"/>
        <end position="1577"/>
    </location>
</feature>
<feature type="compositionally biased region" description="Basic and acidic residues" evidence="1">
    <location>
        <begin position="633"/>
        <end position="642"/>
    </location>
</feature>
<feature type="compositionally biased region" description="Basic and acidic residues" evidence="1">
    <location>
        <begin position="599"/>
        <end position="614"/>
    </location>
</feature>
<feature type="compositionally biased region" description="Basic and acidic residues" evidence="1">
    <location>
        <begin position="559"/>
        <end position="577"/>
    </location>
</feature>
<dbReference type="RefSeq" id="XP_007879009.1">
    <property type="nucleotide sequence ID" value="XM_007880818.1"/>
</dbReference>
<feature type="compositionally biased region" description="Low complexity" evidence="1">
    <location>
        <begin position="1453"/>
        <end position="1465"/>
    </location>
</feature>
<sequence length="1764" mass="185371">MATDYERGTAPVSLRSDLSGGLLSQGAEPEAADGADAHAASASLDEGATSSIEPAPTAEALHPNGGSTPSGSRLRGPRLASQPRGLHERARNASGGTSILDREHGVNPMISAHRSPYPSASPYFLTVIPPLNFPVASGSDSSQLDRLRRGSLLPLYPTLGGQLWAISREYGLPSIGGLLVYLAEDVEGNLGPQIGDAAWTALWSRYFADDDSAFFSSFGTPNSRSHKRANDASDSALGSNESDLSRSSDLELPRSRNARDGSASNRPSPRLNTKAHLRRDPAAMAADWSPSTRSIAWSGRGSSLANRTNASLSVERMAARLPIVGKIEWIVDEGKASWWDAWAARKAAQSEPPAARAARRSMHLQNISKPSGASRTPIGDPALSESTAAGPSPLESHANSATSPRPSRTSQPPASHREAEPIDLSLLGSDEPAETSQHSARERSARDTPPRDAGPTIPSPSSNGFPRGDTSGPDDVLVKPRSASRPSLPSSATQGYVESSSVRTGSASSSSGSPSSSSGKPVRSDIRQLTPSVGRKSMHSHVSAGDDSYAGYSALLEDGDVHNEDGSVRASDQDPQVHPRSSPSEHYSPLASEGDDDFDRERHDDRSGSTRGQDDVPTFDPKVSLLPDGVDDDAWRDLRHSTFDAQRPSESSLHAATPVQRSPSERAVDAIADREHHNFLLATPNTVRLSQSAIDRHVSMSPQVGMQVDDVHRWIEKTSGSPRSHANGVPIEGDENVLARLPEPIAGHEASAAAAVDDDFELHDDAYPSDVREVVSLWANEVARSSEHLPLIDPPSESHPESHPESPKGAADHDLNRPAETDEERPTSGEGTNGLQVASANPPAVDEGSRQALLSPFALDEAAFAGPRPDLGDLASSPVATAEESPEPSPAAHQAPVLNIQPSQSAGSLAREGDAQALADTQAAPSTPLVGGRPPPLSIETQIQRDGPSASRRSSADISDSLEDMQKALELLTPAHSPNPGAFPSGKRVPSRDSFAFAKTLSASVTPSPRWLSRAKARQSRAEPQSSYVSSDSAFFRGHVSPRPASASAAMIGPRRNDLQVPISASRLAQFNEVIQAEQRSPDRQSAGARASSTMQAPSDAEPLSPLGRQILQRDSKGTQSALEGSPDHRLPLEPTMKPSTSPDQDGRSDASSRRASHAALTHADTRSQPTQNQSSHEDRAEAGTSATGWQQAQGEPEEAQQDQHEALQQRSLGHDEDQSDEGESSIVDHGRNAQRYSGLSSAISAHGNDVASMQSKDDLAPGRPENGTRPAMLEDHDELLGAQGTADAASVPAAVSAATKAIVPEAAIVDTQPLNFARRAPMVTLGDEATDASKRLSVSSEAAATIRRSPAKKDHPLFGPSSLSMYTLRDCDIEALSGDPEQGMASIERFLRGNSFAESSAIPSADNSPGLLLEEGAKQLGSDGPLEPQSLPVSHDAQGSGDDEVAVSNSDAGFAKAKANGAAASERWSQGSQSQSNWTGPSRQSLLSSSYDHDRDPETPLSGQGQLISAAQRHAVDKDANVSDAILTTSPEASDHLFAPRVDPDHGRSADGGPPASIAGTARLVAHSKDGDRHGSGDGADGTHFGTTGLGDCKNEGALDDDEIRQMTESTRAAVREALSFRSSPDPIYLPQSPILRSPTQRAASASPSSPISTGSFTSMSRRRTSSSSLSGRKASAPLSLSLDIDGGGTGKTHAAARRSGSPSPNQRFRTLPPSPRMIPSQFGPSSPLSATFPTAAGATNALGSPTSKLSHSSRFDDLTSLT</sequence>
<feature type="compositionally biased region" description="Low complexity" evidence="1">
    <location>
        <begin position="400"/>
        <end position="414"/>
    </location>
</feature>
<feature type="region of interest" description="Disordered" evidence="1">
    <location>
        <begin position="350"/>
        <end position="665"/>
    </location>
</feature>
<feature type="compositionally biased region" description="Polar residues" evidence="1">
    <location>
        <begin position="829"/>
        <end position="839"/>
    </location>
</feature>
<dbReference type="OrthoDB" id="9972196at2759"/>
<feature type="compositionally biased region" description="Polar residues" evidence="1">
    <location>
        <begin position="1724"/>
        <end position="1734"/>
    </location>
</feature>
<feature type="region of interest" description="Disordered" evidence="1">
    <location>
        <begin position="1250"/>
        <end position="1272"/>
    </location>
</feature>
<feature type="region of interest" description="Disordered" evidence="1">
    <location>
        <begin position="1625"/>
        <end position="1764"/>
    </location>
</feature>
<feature type="compositionally biased region" description="Polar residues" evidence="1">
    <location>
        <begin position="363"/>
        <end position="374"/>
    </location>
</feature>
<feature type="region of interest" description="Disordered" evidence="1">
    <location>
        <begin position="1"/>
        <end position="102"/>
    </location>
</feature>
<dbReference type="eggNOG" id="ENOG502S8P6">
    <property type="taxonomic scope" value="Eukaryota"/>
</dbReference>
<feature type="compositionally biased region" description="Low complexity" evidence="1">
    <location>
        <begin position="480"/>
        <end position="492"/>
    </location>
</feature>
<accession>A0A061HEK0</accession>
<evidence type="ECO:0000313" key="3">
    <source>
        <dbReference type="Proteomes" id="UP000053664"/>
    </source>
</evidence>
<organism evidence="2 3">
    <name type="scientific">Pseudozyma flocculosa PF-1</name>
    <dbReference type="NCBI Taxonomy" id="1277687"/>
    <lineage>
        <taxon>Eukaryota</taxon>
        <taxon>Fungi</taxon>
        <taxon>Dikarya</taxon>
        <taxon>Basidiomycota</taxon>
        <taxon>Ustilaginomycotina</taxon>
        <taxon>Ustilaginomycetes</taxon>
        <taxon>Ustilaginales</taxon>
        <taxon>Ustilaginaceae</taxon>
        <taxon>Pseudozyma</taxon>
    </lineage>
</organism>
<feature type="region of interest" description="Disordered" evidence="1">
    <location>
        <begin position="1532"/>
        <end position="1598"/>
    </location>
</feature>
<feature type="region of interest" description="Disordered" evidence="1">
    <location>
        <begin position="1074"/>
        <end position="1231"/>
    </location>
</feature>
<feature type="region of interest" description="Disordered" evidence="1">
    <location>
        <begin position="219"/>
        <end position="293"/>
    </location>
</feature>
<feature type="region of interest" description="Disordered" evidence="1">
    <location>
        <begin position="1003"/>
        <end position="1055"/>
    </location>
</feature>
<evidence type="ECO:0000313" key="2">
    <source>
        <dbReference type="EMBL" id="EPQ29011.1"/>
    </source>
</evidence>
<feature type="region of interest" description="Disordered" evidence="1">
    <location>
        <begin position="789"/>
        <end position="990"/>
    </location>
</feature>
<feature type="compositionally biased region" description="Low complexity" evidence="1">
    <location>
        <begin position="13"/>
        <end position="43"/>
    </location>
</feature>
<feature type="compositionally biased region" description="Low complexity" evidence="1">
    <location>
        <begin position="1639"/>
        <end position="1672"/>
    </location>
</feature>
<feature type="compositionally biased region" description="Low complexity" evidence="1">
    <location>
        <begin position="949"/>
        <end position="959"/>
    </location>
</feature>
<feature type="compositionally biased region" description="Polar residues" evidence="1">
    <location>
        <begin position="648"/>
        <end position="662"/>
    </location>
</feature>
<feature type="compositionally biased region" description="Basic and acidic residues" evidence="1">
    <location>
        <begin position="439"/>
        <end position="450"/>
    </location>
</feature>
<dbReference type="GeneID" id="19317411"/>
<feature type="compositionally biased region" description="Basic and acidic residues" evidence="1">
    <location>
        <begin position="1202"/>
        <end position="1217"/>
    </location>
</feature>
<evidence type="ECO:0000256" key="1">
    <source>
        <dbReference type="SAM" id="MobiDB-lite"/>
    </source>
</evidence>
<gene>
    <name evidence="2" type="ORF">PFL1_03301</name>
</gene>
<protein>
    <submittedName>
        <fullName evidence="2">Uncharacterized protein</fullName>
    </submittedName>
</protein>
<feature type="compositionally biased region" description="Polar residues" evidence="1">
    <location>
        <begin position="1743"/>
        <end position="1754"/>
    </location>
</feature>
<dbReference type="Proteomes" id="UP000053664">
    <property type="component" value="Unassembled WGS sequence"/>
</dbReference>
<dbReference type="KEGG" id="pfp:PFL1_03301"/>
<feature type="region of interest" description="Disordered" evidence="1">
    <location>
        <begin position="1419"/>
        <end position="1504"/>
    </location>
</feature>
<feature type="compositionally biased region" description="Basic and acidic residues" evidence="1">
    <location>
        <begin position="243"/>
        <end position="259"/>
    </location>
</feature>
<proteinExistence type="predicted"/>